<feature type="region of interest" description="Disordered" evidence="1">
    <location>
        <begin position="94"/>
        <end position="116"/>
    </location>
</feature>
<organism evidence="3 4">
    <name type="scientific">Oceanimonas pelagia</name>
    <dbReference type="NCBI Taxonomy" id="3028314"/>
    <lineage>
        <taxon>Bacteria</taxon>
        <taxon>Pseudomonadati</taxon>
        <taxon>Pseudomonadota</taxon>
        <taxon>Gammaproteobacteria</taxon>
        <taxon>Aeromonadales</taxon>
        <taxon>Aeromonadaceae</taxon>
        <taxon>Oceanimonas</taxon>
    </lineage>
</organism>
<dbReference type="AlphaFoldDB" id="A0AA50KRK8"/>
<protein>
    <recommendedName>
        <fullName evidence="2">bAvd-like domain-containing protein</fullName>
    </recommendedName>
</protein>
<name>A0AA50KRK8_9GAMM</name>
<sequence length="116" mass="13474">MIHLALDAIDRMPRAQKPVIGKQIEDSMWQLLELVTRAGRRFHKSTTLEDAVIALDMLRAKVRRAHKRNLISHGMYREWARQNDSIGRDLGAWYKHEREKKGTQRKTTPSTRAEAG</sequence>
<reference evidence="3 4" key="1">
    <citation type="submission" date="2023-02" db="EMBL/GenBank/DDBJ databases">
        <title>Complete genome sequence of a novel bacterium Oceanimonas sp. NTOU-MSR1 isolated from marine coast sediment.</title>
        <authorList>
            <person name="Yang H.-T."/>
            <person name="Chen Y.-L."/>
            <person name="Ho Y.-N."/>
        </authorList>
    </citation>
    <scope>NUCLEOTIDE SEQUENCE [LARGE SCALE GENOMIC DNA]</scope>
    <source>
        <strain evidence="3 4">NTOU-MSR1</strain>
    </source>
</reference>
<accession>A0AA50KRK8</accession>
<evidence type="ECO:0000256" key="1">
    <source>
        <dbReference type="SAM" id="MobiDB-lite"/>
    </source>
</evidence>
<evidence type="ECO:0000313" key="4">
    <source>
        <dbReference type="Proteomes" id="UP001223802"/>
    </source>
</evidence>
<gene>
    <name evidence="3" type="ORF">PU634_05275</name>
</gene>
<dbReference type="EMBL" id="CP118224">
    <property type="protein sequence ID" value="WMC11780.1"/>
    <property type="molecule type" value="Genomic_DNA"/>
</dbReference>
<evidence type="ECO:0000259" key="2">
    <source>
        <dbReference type="Pfam" id="PF22296"/>
    </source>
</evidence>
<dbReference type="InterPro" id="IPR055360">
    <property type="entry name" value="bAvd"/>
</dbReference>
<dbReference type="KEGG" id="ope:PU634_05275"/>
<keyword evidence="4" id="KW-1185">Reference proteome</keyword>
<dbReference type="InterPro" id="IPR036583">
    <property type="entry name" value="23S_rRNA_IVS_sf"/>
</dbReference>
<dbReference type="CDD" id="cd16376">
    <property type="entry name" value="Avd_like"/>
    <property type="match status" value="1"/>
</dbReference>
<feature type="compositionally biased region" description="Polar residues" evidence="1">
    <location>
        <begin position="105"/>
        <end position="116"/>
    </location>
</feature>
<dbReference type="Proteomes" id="UP001223802">
    <property type="component" value="Chromosome"/>
</dbReference>
<feature type="domain" description="bAvd-like" evidence="2">
    <location>
        <begin position="1"/>
        <end position="96"/>
    </location>
</feature>
<dbReference type="Pfam" id="PF22296">
    <property type="entry name" value="bAvd"/>
    <property type="match status" value="1"/>
</dbReference>
<evidence type="ECO:0000313" key="3">
    <source>
        <dbReference type="EMBL" id="WMC11780.1"/>
    </source>
</evidence>
<proteinExistence type="predicted"/>
<dbReference type="Gene3D" id="1.20.1440.60">
    <property type="entry name" value="23S rRNA-intervening sequence"/>
    <property type="match status" value="1"/>
</dbReference>